<dbReference type="GO" id="GO:0005634">
    <property type="term" value="C:nucleus"/>
    <property type="evidence" value="ECO:0007669"/>
    <property type="project" value="UniProtKB-SubCell"/>
</dbReference>
<evidence type="ECO:0000256" key="11">
    <source>
        <dbReference type="ARBA" id="ARBA00022842"/>
    </source>
</evidence>
<keyword evidence="8" id="KW-0479">Metal-binding</keyword>
<keyword evidence="7" id="KW-0808">Transferase</keyword>
<keyword evidence="9" id="KW-0547">Nucleotide-binding</keyword>
<sequence>MKPLYTNLEQEIGKSAELEKLLIANGSMCTCASDDERNRRTALETLEMLATKWVREQHQNDTTMNGGRKEEEEHAVVNPTIITFGSYSLRVHRQESDIDALCLFDKRITREMFFTDFVDFLCQDSRVSGLLAIENAFTPVVKFLLHGIYIDLLFASVSDNSKLDNFHNLGRPKSLSMDTEYKVEDSDLAGMDEASVRSLNGVRVTQFIEQKVKNLPHFRTCLCAIKAWAIEHGCYSNVLGFLGGVNFALLLTHVCLEYPESESWPASVLFKQFFRTFALWEFPQPVMLTQEVNRNPPFNMARMYVWDQSQQRDVMPIITPVYPSMNSSHNVALPQHRRIKDELIRTAFKLEQGFYWDSILQDCDFFRRNSNFIQVTISAKEGDEYYKWCSFCRSKLRLLISSLETRQTSIWPFAKFFEDESCDFEGGGPHQPRRLFFFMALRFTSPLNSGKVNLKRLMLDFLHKVNSFKGRTEGMDLQISHAVQHRLPAFILDKYIDGSNPQQSRDET</sequence>
<evidence type="ECO:0000256" key="10">
    <source>
        <dbReference type="ARBA" id="ARBA00022840"/>
    </source>
</evidence>
<dbReference type="InterPro" id="IPR011068">
    <property type="entry name" value="NuclTrfase_I-like_C"/>
</dbReference>
<dbReference type="GO" id="GO:1990817">
    <property type="term" value="F:poly(A) RNA polymerase activity"/>
    <property type="evidence" value="ECO:0007669"/>
    <property type="project" value="UniProtKB-EC"/>
</dbReference>
<evidence type="ECO:0000259" key="15">
    <source>
        <dbReference type="Pfam" id="PF20750"/>
    </source>
</evidence>
<evidence type="ECO:0000256" key="12">
    <source>
        <dbReference type="ARBA" id="ARBA00023242"/>
    </source>
</evidence>
<evidence type="ECO:0000313" key="17">
    <source>
        <dbReference type="Proteomes" id="UP001295423"/>
    </source>
</evidence>
<dbReference type="GO" id="GO:0031123">
    <property type="term" value="P:RNA 3'-end processing"/>
    <property type="evidence" value="ECO:0007669"/>
    <property type="project" value="InterPro"/>
</dbReference>
<feature type="domain" description="Poly(A) polymerase nucleotidyltransferase" evidence="15">
    <location>
        <begin position="9"/>
        <end position="211"/>
    </location>
</feature>
<gene>
    <name evidence="16" type="ORF">CYCCA115_LOCUS7108</name>
</gene>
<keyword evidence="10" id="KW-0067">ATP-binding</keyword>
<dbReference type="Gene3D" id="1.10.1410.10">
    <property type="match status" value="1"/>
</dbReference>
<accession>A0AAD2CPK7</accession>
<dbReference type="GO" id="GO:0005524">
    <property type="term" value="F:ATP binding"/>
    <property type="evidence" value="ECO:0007669"/>
    <property type="project" value="UniProtKB-KW"/>
</dbReference>
<dbReference type="InterPro" id="IPR043519">
    <property type="entry name" value="NT_sf"/>
</dbReference>
<proteinExistence type="inferred from homology"/>
<dbReference type="InterPro" id="IPR007012">
    <property type="entry name" value="PolA_pol_cen_dom"/>
</dbReference>
<name>A0AAD2CPK7_9STRA</name>
<organism evidence="16 17">
    <name type="scientific">Cylindrotheca closterium</name>
    <dbReference type="NCBI Taxonomy" id="2856"/>
    <lineage>
        <taxon>Eukaryota</taxon>
        <taxon>Sar</taxon>
        <taxon>Stramenopiles</taxon>
        <taxon>Ochrophyta</taxon>
        <taxon>Bacillariophyta</taxon>
        <taxon>Bacillariophyceae</taxon>
        <taxon>Bacillariophycidae</taxon>
        <taxon>Bacillariales</taxon>
        <taxon>Bacillariaceae</taxon>
        <taxon>Cylindrotheca</taxon>
    </lineage>
</organism>
<dbReference type="InterPro" id="IPR048840">
    <property type="entry name" value="PolA_pol_NTPase"/>
</dbReference>
<dbReference type="Pfam" id="PF20750">
    <property type="entry name" value="PAP_NTPase"/>
    <property type="match status" value="1"/>
</dbReference>
<dbReference type="GO" id="GO:0003723">
    <property type="term" value="F:RNA binding"/>
    <property type="evidence" value="ECO:0007669"/>
    <property type="project" value="InterPro"/>
</dbReference>
<evidence type="ECO:0000259" key="13">
    <source>
        <dbReference type="Pfam" id="PF04926"/>
    </source>
</evidence>
<feature type="domain" description="Poly(A) polymerase central" evidence="14">
    <location>
        <begin position="217"/>
        <end position="346"/>
    </location>
</feature>
<dbReference type="AlphaFoldDB" id="A0AAD2CPK7"/>
<protein>
    <recommendedName>
        <fullName evidence="5">polynucleotide adenylyltransferase</fullName>
        <ecNumber evidence="5">2.7.7.19</ecNumber>
    </recommendedName>
</protein>
<comment type="cofactor">
    <cofactor evidence="1">
        <name>Mn(2+)</name>
        <dbReference type="ChEBI" id="CHEBI:29035"/>
    </cofactor>
</comment>
<dbReference type="Proteomes" id="UP001295423">
    <property type="component" value="Unassembled WGS sequence"/>
</dbReference>
<dbReference type="Gene3D" id="3.30.70.590">
    <property type="entry name" value="Poly(A) polymerase predicted RNA binding domain"/>
    <property type="match status" value="1"/>
</dbReference>
<evidence type="ECO:0000313" key="16">
    <source>
        <dbReference type="EMBL" id="CAJ1940595.1"/>
    </source>
</evidence>
<evidence type="ECO:0000256" key="8">
    <source>
        <dbReference type="ARBA" id="ARBA00022723"/>
    </source>
</evidence>
<dbReference type="EC" id="2.7.7.19" evidence="5"/>
<comment type="caution">
    <text evidence="16">The sequence shown here is derived from an EMBL/GenBank/DDBJ whole genome shotgun (WGS) entry which is preliminary data.</text>
</comment>
<dbReference type="SUPFAM" id="SSF55003">
    <property type="entry name" value="PAP/Archaeal CCA-adding enzyme, C-terminal domain"/>
    <property type="match status" value="1"/>
</dbReference>
<dbReference type="SUPFAM" id="SSF81301">
    <property type="entry name" value="Nucleotidyltransferase"/>
    <property type="match status" value="1"/>
</dbReference>
<feature type="domain" description="Poly(A) polymerase RNA-binding" evidence="13">
    <location>
        <begin position="364"/>
        <end position="421"/>
    </location>
</feature>
<dbReference type="PANTHER" id="PTHR10682:SF10">
    <property type="entry name" value="POLYNUCLEOTIDE ADENYLYLTRANSFERASE"/>
    <property type="match status" value="1"/>
</dbReference>
<keyword evidence="12" id="KW-0539">Nucleus</keyword>
<evidence type="ECO:0000256" key="1">
    <source>
        <dbReference type="ARBA" id="ARBA00001936"/>
    </source>
</evidence>
<evidence type="ECO:0000256" key="3">
    <source>
        <dbReference type="ARBA" id="ARBA00004123"/>
    </source>
</evidence>
<keyword evidence="17" id="KW-1185">Reference proteome</keyword>
<dbReference type="InterPro" id="IPR007010">
    <property type="entry name" value="PolA_pol_RNA-bd_dom"/>
</dbReference>
<dbReference type="GO" id="GO:0046872">
    <property type="term" value="F:metal ion binding"/>
    <property type="evidence" value="ECO:0007669"/>
    <property type="project" value="UniProtKB-KW"/>
</dbReference>
<evidence type="ECO:0000256" key="5">
    <source>
        <dbReference type="ARBA" id="ARBA00012388"/>
    </source>
</evidence>
<dbReference type="SUPFAM" id="SSF81631">
    <property type="entry name" value="PAP/OAS1 substrate-binding domain"/>
    <property type="match status" value="1"/>
</dbReference>
<keyword evidence="11" id="KW-0460">Magnesium</keyword>
<comment type="cofactor">
    <cofactor evidence="2">
        <name>Mg(2+)</name>
        <dbReference type="ChEBI" id="CHEBI:18420"/>
    </cofactor>
</comment>
<evidence type="ECO:0000256" key="6">
    <source>
        <dbReference type="ARBA" id="ARBA00022664"/>
    </source>
</evidence>
<dbReference type="CDD" id="cd05402">
    <property type="entry name" value="NT_PAP_TUTase"/>
    <property type="match status" value="1"/>
</dbReference>
<evidence type="ECO:0000256" key="2">
    <source>
        <dbReference type="ARBA" id="ARBA00001946"/>
    </source>
</evidence>
<evidence type="ECO:0000256" key="7">
    <source>
        <dbReference type="ARBA" id="ARBA00022679"/>
    </source>
</evidence>
<dbReference type="Pfam" id="PF04926">
    <property type="entry name" value="PAP_RNA-bind"/>
    <property type="match status" value="1"/>
</dbReference>
<comment type="similarity">
    <text evidence="4">Belongs to the poly(A) polymerase family.</text>
</comment>
<dbReference type="Pfam" id="PF04928">
    <property type="entry name" value="PAP_central"/>
    <property type="match status" value="1"/>
</dbReference>
<dbReference type="GO" id="GO:0006397">
    <property type="term" value="P:mRNA processing"/>
    <property type="evidence" value="ECO:0007669"/>
    <property type="project" value="UniProtKB-KW"/>
</dbReference>
<dbReference type="EMBL" id="CAKOGP040000913">
    <property type="protein sequence ID" value="CAJ1940595.1"/>
    <property type="molecule type" value="Genomic_DNA"/>
</dbReference>
<dbReference type="Gene3D" id="3.30.460.10">
    <property type="entry name" value="Beta Polymerase, domain 2"/>
    <property type="match status" value="1"/>
</dbReference>
<keyword evidence="6" id="KW-0507">mRNA processing</keyword>
<evidence type="ECO:0000259" key="14">
    <source>
        <dbReference type="Pfam" id="PF04928"/>
    </source>
</evidence>
<evidence type="ECO:0000256" key="9">
    <source>
        <dbReference type="ARBA" id="ARBA00022741"/>
    </source>
</evidence>
<comment type="subcellular location">
    <subcellularLocation>
        <location evidence="3">Nucleus</location>
    </subcellularLocation>
</comment>
<reference evidence="16" key="1">
    <citation type="submission" date="2023-08" db="EMBL/GenBank/DDBJ databases">
        <authorList>
            <person name="Audoor S."/>
            <person name="Bilcke G."/>
        </authorList>
    </citation>
    <scope>NUCLEOTIDE SEQUENCE</scope>
</reference>
<dbReference type="PANTHER" id="PTHR10682">
    <property type="entry name" value="POLY A POLYMERASE"/>
    <property type="match status" value="1"/>
</dbReference>
<evidence type="ECO:0000256" key="4">
    <source>
        <dbReference type="ARBA" id="ARBA00010912"/>
    </source>
</evidence>